<comment type="similarity">
    <text evidence="2">Belongs to the spermadhesin family.</text>
</comment>
<feature type="disulfide bond" evidence="7">
    <location>
        <begin position="82"/>
        <end position="100"/>
    </location>
</feature>
<reference evidence="11" key="2">
    <citation type="submission" date="2025-08" db="UniProtKB">
        <authorList>
            <consortium name="RefSeq"/>
        </authorList>
    </citation>
    <scope>IDENTIFICATION</scope>
    <source>
        <strain evidence="11">S238N-H82</strain>
        <tissue evidence="11">Testes</tissue>
    </source>
</reference>
<dbReference type="InterPro" id="IPR002172">
    <property type="entry name" value="LDrepeatLR_classA_rpt"/>
</dbReference>
<proteinExistence type="inferred from homology"/>
<protein>
    <submittedName>
        <fullName evidence="11">Tolloid-like protein 2</fullName>
    </submittedName>
</protein>
<sequence>MTNAEVTFGIIELCKMQTLVLVLLYFGAAAGQVCHDYQFQCANGNCIPLSWECDDYNDCGDNSDEQNCNGGTQQCSASQFQCTDGSCIPTVWVCDGDNDCGDMSDEQNCNGEGGLATCGGFLNETAGSISPPYGNNMDCIWTISAPAGYFIEVEFTAFDVEDDGSSCRYDYVAVYDGADTSAPLLAKLCGSTIPAPLRSQGSALTVRFVTDSSITETGFTLVYTTTDQQPMHASGCGGPKELTGPFGDFFSMNFPNNYGNNAQCKWEITVEAGKRINLVFPIFELETERDCNNDFVEIIDNNISQGRLCGNLNVQLPPYTSMSNTLSVMFYSDDSTTATGFAAQYTTIV</sequence>
<dbReference type="InterPro" id="IPR000859">
    <property type="entry name" value="CUB_dom"/>
</dbReference>
<dbReference type="InterPro" id="IPR023415">
    <property type="entry name" value="LDLR_class-A_CS"/>
</dbReference>
<evidence type="ECO:0000313" key="11">
    <source>
        <dbReference type="RefSeq" id="XP_035669710.1"/>
    </source>
</evidence>
<dbReference type="RefSeq" id="XP_035669710.1">
    <property type="nucleotide sequence ID" value="XM_035813817.1"/>
</dbReference>
<dbReference type="GeneID" id="118411511"/>
<keyword evidence="3" id="KW-0964">Secreted</keyword>
<dbReference type="InterPro" id="IPR035914">
    <property type="entry name" value="Sperma_CUB_dom_sf"/>
</dbReference>
<evidence type="ECO:0000256" key="8">
    <source>
        <dbReference type="SAM" id="SignalP"/>
    </source>
</evidence>
<evidence type="ECO:0000256" key="7">
    <source>
        <dbReference type="PROSITE-ProRule" id="PRU00124"/>
    </source>
</evidence>
<dbReference type="PANTHER" id="PTHR24251:SF52">
    <property type="entry name" value="CUB DOMAIN-CONTAINING PROTEIN"/>
    <property type="match status" value="1"/>
</dbReference>
<comment type="subcellular location">
    <subcellularLocation>
        <location evidence="1">Secreted</location>
    </subcellularLocation>
</comment>
<dbReference type="Gene3D" id="4.10.400.10">
    <property type="entry name" value="Low-density Lipoprotein Receptor"/>
    <property type="match status" value="2"/>
</dbReference>
<organism evidence="10 11">
    <name type="scientific">Branchiostoma floridae</name>
    <name type="common">Florida lancelet</name>
    <name type="synonym">Amphioxus</name>
    <dbReference type="NCBI Taxonomy" id="7739"/>
    <lineage>
        <taxon>Eukaryota</taxon>
        <taxon>Metazoa</taxon>
        <taxon>Chordata</taxon>
        <taxon>Cephalochordata</taxon>
        <taxon>Leptocardii</taxon>
        <taxon>Amphioxiformes</taxon>
        <taxon>Branchiostomatidae</taxon>
        <taxon>Branchiostoma</taxon>
    </lineage>
</organism>
<dbReference type="Pfam" id="PF00057">
    <property type="entry name" value="Ldl_recept_a"/>
    <property type="match status" value="2"/>
</dbReference>
<feature type="disulfide bond" evidence="7">
    <location>
        <begin position="75"/>
        <end position="87"/>
    </location>
</feature>
<feature type="domain" description="CUB" evidence="9">
    <location>
        <begin position="236"/>
        <end position="348"/>
    </location>
</feature>
<dbReference type="Gene3D" id="2.60.120.290">
    <property type="entry name" value="Spermadhesin, CUB domain"/>
    <property type="match status" value="2"/>
</dbReference>
<feature type="disulfide bond" evidence="7">
    <location>
        <begin position="53"/>
        <end position="68"/>
    </location>
</feature>
<dbReference type="SMART" id="SM00192">
    <property type="entry name" value="LDLa"/>
    <property type="match status" value="2"/>
</dbReference>
<dbReference type="PROSITE" id="PS01180">
    <property type="entry name" value="CUB"/>
    <property type="match status" value="2"/>
</dbReference>
<feature type="signal peptide" evidence="8">
    <location>
        <begin position="1"/>
        <end position="31"/>
    </location>
</feature>
<feature type="disulfide bond" evidence="7">
    <location>
        <begin position="94"/>
        <end position="109"/>
    </location>
</feature>
<keyword evidence="8" id="KW-0732">Signal</keyword>
<dbReference type="FunFam" id="4.10.400.10:FF:000001">
    <property type="entry name" value="Low-density lipoprotein receptor-related protein 1"/>
    <property type="match status" value="1"/>
</dbReference>
<dbReference type="PROSITE" id="PS01209">
    <property type="entry name" value="LDLRA_1"/>
    <property type="match status" value="1"/>
</dbReference>
<evidence type="ECO:0000259" key="9">
    <source>
        <dbReference type="PROSITE" id="PS01180"/>
    </source>
</evidence>
<evidence type="ECO:0000256" key="4">
    <source>
        <dbReference type="ARBA" id="ARBA00022737"/>
    </source>
</evidence>
<dbReference type="GO" id="GO:0007338">
    <property type="term" value="P:single fertilization"/>
    <property type="evidence" value="ECO:0007669"/>
    <property type="project" value="InterPro"/>
</dbReference>
<dbReference type="AlphaFoldDB" id="A0A9J7MJM2"/>
<dbReference type="CDD" id="cd00041">
    <property type="entry name" value="CUB"/>
    <property type="match status" value="2"/>
</dbReference>
<feature type="domain" description="CUB" evidence="9">
    <location>
        <begin position="118"/>
        <end position="226"/>
    </location>
</feature>
<evidence type="ECO:0000256" key="2">
    <source>
        <dbReference type="ARBA" id="ARBA00010668"/>
    </source>
</evidence>
<dbReference type="Proteomes" id="UP000001554">
    <property type="component" value="Chromosome 3"/>
</dbReference>
<evidence type="ECO:0000256" key="5">
    <source>
        <dbReference type="ARBA" id="ARBA00023157"/>
    </source>
</evidence>
<gene>
    <name evidence="11" type="primary">LOC118411511</name>
</gene>
<dbReference type="SUPFAM" id="SSF57424">
    <property type="entry name" value="LDL receptor-like module"/>
    <property type="match status" value="2"/>
</dbReference>
<feature type="disulfide bond" evidence="7">
    <location>
        <begin position="41"/>
        <end position="59"/>
    </location>
</feature>
<dbReference type="KEGG" id="bfo:118411511"/>
<keyword evidence="10" id="KW-1185">Reference proteome</keyword>
<dbReference type="GO" id="GO:0005576">
    <property type="term" value="C:extracellular region"/>
    <property type="evidence" value="ECO:0007669"/>
    <property type="project" value="UniProtKB-SubCell"/>
</dbReference>
<dbReference type="SMART" id="SM00042">
    <property type="entry name" value="CUB"/>
    <property type="match status" value="2"/>
</dbReference>
<evidence type="ECO:0000256" key="3">
    <source>
        <dbReference type="ARBA" id="ARBA00022525"/>
    </source>
</evidence>
<dbReference type="PANTHER" id="PTHR24251">
    <property type="entry name" value="OVOCHYMASE-RELATED"/>
    <property type="match status" value="1"/>
</dbReference>
<dbReference type="OrthoDB" id="6022136at2759"/>
<dbReference type="FunFam" id="4.10.400.10:FF:000011">
    <property type="entry name" value="Low-density lipoprotein receptor-related protein 1"/>
    <property type="match status" value="1"/>
</dbReference>
<dbReference type="FunFam" id="2.60.120.290:FF:000013">
    <property type="entry name" value="Membrane frizzled-related protein"/>
    <property type="match status" value="2"/>
</dbReference>
<dbReference type="OMA" id="WEITVEA"/>
<feature type="disulfide bond" evidence="7">
    <location>
        <begin position="34"/>
        <end position="46"/>
    </location>
</feature>
<comment type="caution">
    <text evidence="6">Lacks conserved residue(s) required for the propagation of feature annotation.</text>
</comment>
<keyword evidence="4" id="KW-0677">Repeat</keyword>
<dbReference type="InterPro" id="IPR000124">
    <property type="entry name" value="Spermadhesin"/>
</dbReference>
<evidence type="ECO:0000313" key="10">
    <source>
        <dbReference type="Proteomes" id="UP000001554"/>
    </source>
</evidence>
<dbReference type="Pfam" id="PF00431">
    <property type="entry name" value="CUB"/>
    <property type="match status" value="2"/>
</dbReference>
<dbReference type="PROSITE" id="PS50068">
    <property type="entry name" value="LDLRA_2"/>
    <property type="match status" value="2"/>
</dbReference>
<feature type="chain" id="PRO_5039924457" evidence="8">
    <location>
        <begin position="32"/>
        <end position="349"/>
    </location>
</feature>
<name>A0A9J7MJM2_BRAFL</name>
<dbReference type="PROSITE" id="PS00985">
    <property type="entry name" value="SPERMADHESIN_1"/>
    <property type="match status" value="1"/>
</dbReference>
<dbReference type="CDD" id="cd00112">
    <property type="entry name" value="LDLa"/>
    <property type="match status" value="2"/>
</dbReference>
<dbReference type="PRINTS" id="PR00261">
    <property type="entry name" value="LDLRECEPTOR"/>
</dbReference>
<keyword evidence="5 7" id="KW-1015">Disulfide bond</keyword>
<dbReference type="InterPro" id="IPR036055">
    <property type="entry name" value="LDL_receptor-like_sf"/>
</dbReference>
<evidence type="ECO:0000256" key="6">
    <source>
        <dbReference type="PROSITE-ProRule" id="PRU00059"/>
    </source>
</evidence>
<accession>A0A9J7MJM2</accession>
<dbReference type="SUPFAM" id="SSF49854">
    <property type="entry name" value="Spermadhesin, CUB domain"/>
    <property type="match status" value="2"/>
</dbReference>
<reference evidence="10" key="1">
    <citation type="journal article" date="2020" name="Nat. Ecol. Evol.">
        <title>Deeply conserved synteny resolves early events in vertebrate evolution.</title>
        <authorList>
            <person name="Simakov O."/>
            <person name="Marletaz F."/>
            <person name="Yue J.X."/>
            <person name="O'Connell B."/>
            <person name="Jenkins J."/>
            <person name="Brandt A."/>
            <person name="Calef R."/>
            <person name="Tung C.H."/>
            <person name="Huang T.K."/>
            <person name="Schmutz J."/>
            <person name="Satoh N."/>
            <person name="Yu J.K."/>
            <person name="Putnam N.H."/>
            <person name="Green R.E."/>
            <person name="Rokhsar D.S."/>
        </authorList>
    </citation>
    <scope>NUCLEOTIDE SEQUENCE [LARGE SCALE GENOMIC DNA]</scope>
    <source>
        <strain evidence="10">S238N-H82</strain>
    </source>
</reference>
<evidence type="ECO:0000256" key="1">
    <source>
        <dbReference type="ARBA" id="ARBA00004613"/>
    </source>
</evidence>